<dbReference type="InterPro" id="IPR011990">
    <property type="entry name" value="TPR-like_helical_dom_sf"/>
</dbReference>
<organism evidence="1 2">
    <name type="scientific">Paraflavitalea soli</name>
    <dbReference type="NCBI Taxonomy" id="2315862"/>
    <lineage>
        <taxon>Bacteria</taxon>
        <taxon>Pseudomonadati</taxon>
        <taxon>Bacteroidota</taxon>
        <taxon>Chitinophagia</taxon>
        <taxon>Chitinophagales</taxon>
        <taxon>Chitinophagaceae</taxon>
        <taxon>Paraflavitalea</taxon>
    </lineage>
</organism>
<dbReference type="RefSeq" id="WP_119051278.1">
    <property type="nucleotide sequence ID" value="NZ_CP032157.1"/>
</dbReference>
<accession>A0A3B7MNQ3</accession>
<dbReference type="Gene3D" id="1.25.40.390">
    <property type="match status" value="1"/>
</dbReference>
<dbReference type="Proteomes" id="UP000263900">
    <property type="component" value="Chromosome"/>
</dbReference>
<proteinExistence type="predicted"/>
<dbReference type="OrthoDB" id="1522814at2"/>
<evidence type="ECO:0000313" key="2">
    <source>
        <dbReference type="Proteomes" id="UP000263900"/>
    </source>
</evidence>
<keyword evidence="2" id="KW-1185">Reference proteome</keyword>
<sequence length="436" mass="47357">MKLINIKLSSAFLLALVLIQGVGCKKNYTDPSKVPPDNALTTARGLTGVVVGLHRVYTFQRASSLYNQITTDGFVTRQLNIINQGNTAEYQLFQGGTAVDGTNTILAGLWTGSNKLIFDANNVLRNAPALVDKGYASGLIAYASIFKALALGNLAMNWDHVPDSISTIGNSVTFITAAEAYNKAIGVLDNALNVIAANPISTQFLANVPAGIDIVNTIHALKARYALNAGNWALALTEANAVDLTKKSTFNFDAVTLNPIWETATSTNNVYQPIDSTMGLPPSIAPSLTDKRVPFYIVVDPPSAQRFKIKGFGATSSSAWPLYLPGEMTLIKAEVSARQNNLPNTIIFLNQVLTKKPADDPFGVGADQPPYAGAVTQPALLEQIYRNRSIELYMSGLRLQDQRRLERPLAERKRNYMPYPFVERDNNTNTPPDPPN</sequence>
<protein>
    <submittedName>
        <fullName evidence="1">RagB/SusD family nutrient uptake outer membrane protein</fullName>
    </submittedName>
</protein>
<dbReference type="KEGG" id="pseg:D3H65_16005"/>
<reference evidence="1 2" key="1">
    <citation type="submission" date="2018-09" db="EMBL/GenBank/DDBJ databases">
        <title>Genome sequencing of strain 6GH32-13.</title>
        <authorList>
            <person name="Weon H.-Y."/>
            <person name="Heo J."/>
            <person name="Kwon S.-W."/>
        </authorList>
    </citation>
    <scope>NUCLEOTIDE SEQUENCE [LARGE SCALE GENOMIC DNA]</scope>
    <source>
        <strain evidence="1 2">5GH32-13</strain>
    </source>
</reference>
<dbReference type="AlphaFoldDB" id="A0A3B7MNQ3"/>
<dbReference type="SUPFAM" id="SSF48452">
    <property type="entry name" value="TPR-like"/>
    <property type="match status" value="1"/>
</dbReference>
<name>A0A3B7MNQ3_9BACT</name>
<dbReference type="EMBL" id="CP032157">
    <property type="protein sequence ID" value="AXY75397.1"/>
    <property type="molecule type" value="Genomic_DNA"/>
</dbReference>
<gene>
    <name evidence="1" type="ORF">D3H65_16005</name>
</gene>
<evidence type="ECO:0000313" key="1">
    <source>
        <dbReference type="EMBL" id="AXY75397.1"/>
    </source>
</evidence>